<feature type="non-terminal residue" evidence="1">
    <location>
        <position position="132"/>
    </location>
</feature>
<gene>
    <name evidence="1" type="ORF">METZ01_LOCUS490650</name>
</gene>
<protein>
    <submittedName>
        <fullName evidence="1">Uncharacterized protein</fullName>
    </submittedName>
</protein>
<evidence type="ECO:0000313" key="1">
    <source>
        <dbReference type="EMBL" id="SVE37796.1"/>
    </source>
</evidence>
<accession>A0A383CZR1</accession>
<name>A0A383CZR1_9ZZZZ</name>
<dbReference type="AlphaFoldDB" id="A0A383CZR1"/>
<dbReference type="EMBL" id="UINC01213152">
    <property type="protein sequence ID" value="SVE37796.1"/>
    <property type="molecule type" value="Genomic_DNA"/>
</dbReference>
<organism evidence="1">
    <name type="scientific">marine metagenome</name>
    <dbReference type="NCBI Taxonomy" id="408172"/>
    <lineage>
        <taxon>unclassified sequences</taxon>
        <taxon>metagenomes</taxon>
        <taxon>ecological metagenomes</taxon>
    </lineage>
</organism>
<proteinExistence type="predicted"/>
<reference evidence="1" key="1">
    <citation type="submission" date="2018-05" db="EMBL/GenBank/DDBJ databases">
        <authorList>
            <person name="Lanie J.A."/>
            <person name="Ng W.-L."/>
            <person name="Kazmierczak K.M."/>
            <person name="Andrzejewski T.M."/>
            <person name="Davidsen T.M."/>
            <person name="Wayne K.J."/>
            <person name="Tettelin H."/>
            <person name="Glass J.I."/>
            <person name="Rusch D."/>
            <person name="Podicherti R."/>
            <person name="Tsui H.-C.T."/>
            <person name="Winkler M.E."/>
        </authorList>
    </citation>
    <scope>NUCLEOTIDE SEQUENCE</scope>
</reference>
<sequence length="132" mass="14397">MISTDGTELAATEQHPYDARRPALGFVGNQETQTRISFRRASRARREDGRMPTKAGELRQRLLYLHARTPNVFSDIVGLTQIEPAHIDAGEDQTEGCPFGTRPASFRLPVGESVEYTPISPGGGCFGVGHAD</sequence>